<reference evidence="2 3" key="1">
    <citation type="journal article" date="2023" name="Sci. Data">
        <title>Genome assembly of the Korean intertidal mud-creeper Batillaria attramentaria.</title>
        <authorList>
            <person name="Patra A.K."/>
            <person name="Ho P.T."/>
            <person name="Jun S."/>
            <person name="Lee S.J."/>
            <person name="Kim Y."/>
            <person name="Won Y.J."/>
        </authorList>
    </citation>
    <scope>NUCLEOTIDE SEQUENCE [LARGE SCALE GENOMIC DNA]</scope>
    <source>
        <strain evidence="2">Wonlab-2016</strain>
    </source>
</reference>
<feature type="region of interest" description="Disordered" evidence="1">
    <location>
        <begin position="433"/>
        <end position="457"/>
    </location>
</feature>
<accession>A0ABD0LVL7</accession>
<evidence type="ECO:0008006" key="4">
    <source>
        <dbReference type="Google" id="ProtNLM"/>
    </source>
</evidence>
<feature type="compositionally biased region" description="Polar residues" evidence="1">
    <location>
        <begin position="433"/>
        <end position="442"/>
    </location>
</feature>
<evidence type="ECO:0000256" key="1">
    <source>
        <dbReference type="SAM" id="MobiDB-lite"/>
    </source>
</evidence>
<dbReference type="EMBL" id="JACVVK020000019">
    <property type="protein sequence ID" value="KAK7503531.1"/>
    <property type="molecule type" value="Genomic_DNA"/>
</dbReference>
<keyword evidence="3" id="KW-1185">Reference proteome</keyword>
<proteinExistence type="predicted"/>
<dbReference type="Proteomes" id="UP001519460">
    <property type="component" value="Unassembled WGS sequence"/>
</dbReference>
<comment type="caution">
    <text evidence="2">The sequence shown here is derived from an EMBL/GenBank/DDBJ whole genome shotgun (WGS) entry which is preliminary data.</text>
</comment>
<protein>
    <recommendedName>
        <fullName evidence="4">SEFIR domain-containing protein</fullName>
    </recommendedName>
</protein>
<gene>
    <name evidence="2" type="ORF">BaRGS_00005070</name>
</gene>
<evidence type="ECO:0000313" key="2">
    <source>
        <dbReference type="EMBL" id="KAK7503531.1"/>
    </source>
</evidence>
<organism evidence="2 3">
    <name type="scientific">Batillaria attramentaria</name>
    <dbReference type="NCBI Taxonomy" id="370345"/>
    <lineage>
        <taxon>Eukaryota</taxon>
        <taxon>Metazoa</taxon>
        <taxon>Spiralia</taxon>
        <taxon>Lophotrochozoa</taxon>
        <taxon>Mollusca</taxon>
        <taxon>Gastropoda</taxon>
        <taxon>Caenogastropoda</taxon>
        <taxon>Sorbeoconcha</taxon>
        <taxon>Cerithioidea</taxon>
        <taxon>Batillariidae</taxon>
        <taxon>Batillaria</taxon>
    </lineage>
</organism>
<dbReference type="AlphaFoldDB" id="A0ABD0LVL7"/>
<sequence length="602" mass="67448">MKVYLTRIVLFSPSQTARCKERPRDPEADMPEICETVPLQHLPAENDRHQDEQANWPENDENVPLQLRPAENDRHQEEELPSDTFLKEVARPLDCSRDDNEAPVARPNSICVRHLGRAETCITCMLSKYQNNMRWSSGRDLEDFGRCDTHENPSDFETIHALETLSRGSSSEEYNQFPVQTCTQTSDTESDNLSCVASRVEQQFSWHETDFTNGPTNNSLHTFLPPRNIFLVHVTETDGNHTDHLEILNGLCDLLALLPNIQVIMDRRCLQENCRDVLAWAGRIIEDVRVVVVFVVSASFLPTCRSYKKSRSLQTRAPNAYFDIPDFAMSRMAAEGFRRAVFVTYDQLEQARQDLQGLVALYEEPPPPYSPSSDSANPNCLVSSPPRDLPPPYSTLNLSAQTLCANTFSDSCQRSSGRADQCAASALAHGESNDFNGQSLSDSGEAADRNTQRASRSMSPVFLSCPPAVLQNPPPEPVSPVGHGPVCFRARRPVEVLSLREQLRDLLRLFCSCDEKVQRAMLSKEANHLKNVLDRTDARFLFEDAECEVKVVVDENMTLGARPAREPVQHSCHSSTTQLNDAENDDSSVCISDAELKDLPPS</sequence>
<name>A0ABD0LVL7_9CAEN</name>
<feature type="region of interest" description="Disordered" evidence="1">
    <location>
        <begin position="363"/>
        <end position="394"/>
    </location>
</feature>
<evidence type="ECO:0000313" key="3">
    <source>
        <dbReference type="Proteomes" id="UP001519460"/>
    </source>
</evidence>